<protein>
    <recommendedName>
        <fullName evidence="4">Chemotaxis phosphatase CheX-like domain-containing protein</fullName>
    </recommendedName>
</protein>
<dbReference type="Pfam" id="PF11813">
    <property type="entry name" value="DUF3334"/>
    <property type="match status" value="1"/>
</dbReference>
<accession>A0A1F6GYV1</accession>
<dbReference type="SUPFAM" id="SSF103039">
    <property type="entry name" value="CheC-like"/>
    <property type="match status" value="1"/>
</dbReference>
<dbReference type="GO" id="GO:0006935">
    <property type="term" value="P:chemotaxis"/>
    <property type="evidence" value="ECO:0007669"/>
    <property type="project" value="UniProtKB-KW"/>
</dbReference>
<gene>
    <name evidence="2" type="ORF">A2557_00795</name>
</gene>
<dbReference type="InterPro" id="IPR028976">
    <property type="entry name" value="CheC-like_sf"/>
</dbReference>
<dbReference type="InterPro" id="IPR024513">
    <property type="entry name" value="DUF3334"/>
</dbReference>
<evidence type="ECO:0008006" key="4">
    <source>
        <dbReference type="Google" id="ProtNLM"/>
    </source>
</evidence>
<proteinExistence type="predicted"/>
<comment type="caution">
    <text evidence="2">The sequence shown here is derived from an EMBL/GenBank/DDBJ whole genome shotgun (WGS) entry which is preliminary data.</text>
</comment>
<sequence length="189" mass="20776">MLRAKLSHPASKGNSVDDIGRIFCLAAKEVLIAATGQEVQYAKTIQQVPSIHLKPDVGSFVEFSGDYTGLLITNFSARAAMEVYRGQMLHMGMGAEDLALEHTSDEVVDTIGELINQVIGKARLLIEQKYGLSAYNSQPKAIALTESVTLSIATFKDTQYQLRRLSFKINGAPFQIELQMENVQFQPAP</sequence>
<organism evidence="2 3">
    <name type="scientific">Candidatus Lambdaproteobacteria bacterium RIFOXYD2_FULL_56_26</name>
    <dbReference type="NCBI Taxonomy" id="1817773"/>
    <lineage>
        <taxon>Bacteria</taxon>
        <taxon>Pseudomonadati</taxon>
        <taxon>Pseudomonadota</taxon>
        <taxon>Candidatus Lambdaproteobacteria</taxon>
    </lineage>
</organism>
<dbReference type="AlphaFoldDB" id="A0A1F6GYV1"/>
<evidence type="ECO:0000256" key="1">
    <source>
        <dbReference type="ARBA" id="ARBA00022500"/>
    </source>
</evidence>
<keyword evidence="1" id="KW-0145">Chemotaxis</keyword>
<reference evidence="2 3" key="1">
    <citation type="journal article" date="2016" name="Nat. Commun.">
        <title>Thousands of microbial genomes shed light on interconnected biogeochemical processes in an aquifer system.</title>
        <authorList>
            <person name="Anantharaman K."/>
            <person name="Brown C.T."/>
            <person name="Hug L.A."/>
            <person name="Sharon I."/>
            <person name="Castelle C.J."/>
            <person name="Probst A.J."/>
            <person name="Thomas B.C."/>
            <person name="Singh A."/>
            <person name="Wilkins M.J."/>
            <person name="Karaoz U."/>
            <person name="Brodie E.L."/>
            <person name="Williams K.H."/>
            <person name="Hubbard S.S."/>
            <person name="Banfield J.F."/>
        </authorList>
    </citation>
    <scope>NUCLEOTIDE SEQUENCE [LARGE SCALE GENOMIC DNA]</scope>
</reference>
<dbReference type="EMBL" id="MFNF01000018">
    <property type="protein sequence ID" value="OGH03259.1"/>
    <property type="molecule type" value="Genomic_DNA"/>
</dbReference>
<dbReference type="Gene3D" id="3.40.1550.10">
    <property type="entry name" value="CheC-like"/>
    <property type="match status" value="1"/>
</dbReference>
<name>A0A1F6GYV1_9PROT</name>
<dbReference type="Proteomes" id="UP000177583">
    <property type="component" value="Unassembled WGS sequence"/>
</dbReference>
<evidence type="ECO:0000313" key="3">
    <source>
        <dbReference type="Proteomes" id="UP000177583"/>
    </source>
</evidence>
<evidence type="ECO:0000313" key="2">
    <source>
        <dbReference type="EMBL" id="OGH03259.1"/>
    </source>
</evidence>